<comment type="cofactor">
    <cofactor evidence="3">
        <name>Zn(2+)</name>
        <dbReference type="ChEBI" id="CHEBI:29105"/>
    </cofactor>
    <text evidence="3">Binds 1 zinc ion per subunit.</text>
</comment>
<comment type="caution">
    <text evidence="6">The sequence shown here is derived from an EMBL/GenBank/DDBJ whole genome shotgun (WGS) entry which is preliminary data.</text>
</comment>
<comment type="cofactor">
    <cofactor evidence="3">
        <name>Cu cation</name>
        <dbReference type="ChEBI" id="CHEBI:23378"/>
    </cofactor>
    <text evidence="3">Binds 1 copper ion per subunit.</text>
</comment>
<feature type="domain" description="Superoxide dismutase copper/zinc binding" evidence="5">
    <location>
        <begin position="2"/>
        <end position="119"/>
    </location>
</feature>
<name>A0ABU5CDL8_9BACI</name>
<organism evidence="6 7">
    <name type="scientific">Tigheibacillus jepli</name>
    <dbReference type="NCBI Taxonomy" id="3035914"/>
    <lineage>
        <taxon>Bacteria</taxon>
        <taxon>Bacillati</taxon>
        <taxon>Bacillota</taxon>
        <taxon>Bacilli</taxon>
        <taxon>Bacillales</taxon>
        <taxon>Bacillaceae</taxon>
        <taxon>Tigheibacillus</taxon>
    </lineage>
</organism>
<evidence type="ECO:0000313" key="7">
    <source>
        <dbReference type="Proteomes" id="UP001228376"/>
    </source>
</evidence>
<comment type="similarity">
    <text evidence="1 3">Belongs to the Cu-Zn superoxide dismutase family.</text>
</comment>
<dbReference type="EC" id="1.15.1.1" evidence="3"/>
<dbReference type="SUPFAM" id="SSF49329">
    <property type="entry name" value="Cu,Zn superoxide dismutase-like"/>
    <property type="match status" value="1"/>
</dbReference>
<dbReference type="InterPro" id="IPR036423">
    <property type="entry name" value="SOD-like_Cu/Zn_dom_sf"/>
</dbReference>
<accession>A0ABU5CDL8</accession>
<evidence type="ECO:0000256" key="2">
    <source>
        <dbReference type="ARBA" id="ARBA00024900"/>
    </source>
</evidence>
<comment type="catalytic activity">
    <reaction evidence="3">
        <text>2 superoxide + 2 H(+) = H2O2 + O2</text>
        <dbReference type="Rhea" id="RHEA:20696"/>
        <dbReference type="ChEBI" id="CHEBI:15378"/>
        <dbReference type="ChEBI" id="CHEBI:15379"/>
        <dbReference type="ChEBI" id="CHEBI:16240"/>
        <dbReference type="ChEBI" id="CHEBI:18421"/>
        <dbReference type="EC" id="1.15.1.1"/>
    </reaction>
</comment>
<evidence type="ECO:0000313" key="6">
    <source>
        <dbReference type="EMBL" id="MDY0404436.1"/>
    </source>
</evidence>
<dbReference type="CDD" id="cd00305">
    <property type="entry name" value="Cu-Zn_Superoxide_Dismutase"/>
    <property type="match status" value="1"/>
</dbReference>
<sequence length="123" mass="13088">MTVDATNLPPGLHGFHVHEKGLCEGPSFQSAGGHFNPTSAKHGFDHVDGPHDGDIPNLEVKADGTAHATFINDKLTLEKGKENSLLKEDGTAFIVHAKPDDYYSQPAGDAGERIACGEIESIQ</sequence>
<keyword evidence="3" id="KW-0186">Copper</keyword>
<dbReference type="InterPro" id="IPR024134">
    <property type="entry name" value="SOD_Cu/Zn_/chaperone"/>
</dbReference>
<dbReference type="PROSITE" id="PS00332">
    <property type="entry name" value="SOD_CU_ZN_2"/>
    <property type="match status" value="1"/>
</dbReference>
<dbReference type="PANTHER" id="PTHR10003">
    <property type="entry name" value="SUPEROXIDE DISMUTASE CU-ZN -RELATED"/>
    <property type="match status" value="1"/>
</dbReference>
<feature type="region of interest" description="Disordered" evidence="4">
    <location>
        <begin position="26"/>
        <end position="53"/>
    </location>
</feature>
<dbReference type="Pfam" id="PF00080">
    <property type="entry name" value="Sod_Cu"/>
    <property type="match status" value="1"/>
</dbReference>
<dbReference type="RefSeq" id="WP_320384193.1">
    <property type="nucleotide sequence ID" value="NZ_JAROCA020000001.1"/>
</dbReference>
<dbReference type="EMBL" id="JAROCA020000001">
    <property type="protein sequence ID" value="MDY0404436.1"/>
    <property type="molecule type" value="Genomic_DNA"/>
</dbReference>
<evidence type="ECO:0000259" key="5">
    <source>
        <dbReference type="Pfam" id="PF00080"/>
    </source>
</evidence>
<evidence type="ECO:0000256" key="1">
    <source>
        <dbReference type="ARBA" id="ARBA00010457"/>
    </source>
</evidence>
<keyword evidence="3" id="KW-0479">Metal-binding</keyword>
<keyword evidence="3" id="KW-0862">Zinc</keyword>
<gene>
    <name evidence="6" type="ORF">P5G51_002510</name>
</gene>
<keyword evidence="7" id="KW-1185">Reference proteome</keyword>
<dbReference type="InterPro" id="IPR001424">
    <property type="entry name" value="SOD_Cu_Zn_dom"/>
</dbReference>
<evidence type="ECO:0000256" key="3">
    <source>
        <dbReference type="RuleBase" id="RU000393"/>
    </source>
</evidence>
<dbReference type="Gene3D" id="2.60.40.200">
    <property type="entry name" value="Superoxide dismutase, copper/zinc binding domain"/>
    <property type="match status" value="1"/>
</dbReference>
<keyword evidence="3" id="KW-0560">Oxidoreductase</keyword>
<evidence type="ECO:0000256" key="4">
    <source>
        <dbReference type="SAM" id="MobiDB-lite"/>
    </source>
</evidence>
<dbReference type="Proteomes" id="UP001228376">
    <property type="component" value="Unassembled WGS sequence"/>
</dbReference>
<dbReference type="InterPro" id="IPR018152">
    <property type="entry name" value="SOD_Cu/Zn_BS"/>
</dbReference>
<reference evidence="6 7" key="1">
    <citation type="submission" date="2023-10" db="EMBL/GenBank/DDBJ databases">
        <title>179-bfca-hs.</title>
        <authorList>
            <person name="Miliotis G."/>
            <person name="Sengupta P."/>
            <person name="Hameed A."/>
            <person name="Chuvochina M."/>
            <person name="Mcdonagh F."/>
            <person name="Simpson A.C."/>
            <person name="Singh N.K."/>
            <person name="Rekha P.D."/>
            <person name="Raman K."/>
            <person name="Hugenholtz P."/>
            <person name="Venkateswaran K."/>
        </authorList>
    </citation>
    <scope>NUCLEOTIDE SEQUENCE [LARGE SCALE GENOMIC DNA]</scope>
    <source>
        <strain evidence="6 7">179-BFC-A-HS</strain>
    </source>
</reference>
<protein>
    <recommendedName>
        <fullName evidence="3">Superoxide dismutase [Cu-Zn]</fullName>
        <ecNumber evidence="3">1.15.1.1</ecNumber>
    </recommendedName>
</protein>
<comment type="function">
    <text evidence="2">Destroys radicals which are normally produced within the cells and which are toxic to biological systems. May play a role in favoring mycobacterial survival in phagocytes.</text>
</comment>
<proteinExistence type="inferred from homology"/>
<feature type="compositionally biased region" description="Basic and acidic residues" evidence="4">
    <location>
        <begin position="42"/>
        <end position="53"/>
    </location>
</feature>